<dbReference type="Proteomes" id="UP000231926">
    <property type="component" value="Unassembled WGS sequence"/>
</dbReference>
<evidence type="ECO:0000313" key="2">
    <source>
        <dbReference type="Proteomes" id="UP000231926"/>
    </source>
</evidence>
<comment type="caution">
    <text evidence="1">The sequence shown here is derived from an EMBL/GenBank/DDBJ whole genome shotgun (WGS) entry which is preliminary data.</text>
</comment>
<accession>A0A2M9YE90</accession>
<keyword evidence="2" id="KW-1185">Reference proteome</keyword>
<gene>
    <name evidence="1" type="ORF">CH362_05560</name>
</gene>
<proteinExistence type="predicted"/>
<protein>
    <submittedName>
        <fullName evidence="1">Uncharacterized protein</fullName>
    </submittedName>
</protein>
<reference evidence="1 2" key="1">
    <citation type="submission" date="2017-07" db="EMBL/GenBank/DDBJ databases">
        <title>Leptospira spp. isolated from tropical soils.</title>
        <authorList>
            <person name="Thibeaux R."/>
            <person name="Iraola G."/>
            <person name="Ferres I."/>
            <person name="Bierque E."/>
            <person name="Girault D."/>
            <person name="Soupe-Gilbert M.-E."/>
            <person name="Picardeau M."/>
            <person name="Goarant C."/>
        </authorList>
    </citation>
    <scope>NUCLEOTIDE SEQUENCE [LARGE SCALE GENOMIC DNA]</scope>
    <source>
        <strain evidence="1 2">FH4-C-A2</strain>
    </source>
</reference>
<dbReference type="EMBL" id="NPDR01000002">
    <property type="protein sequence ID" value="PJZ49793.1"/>
    <property type="molecule type" value="Genomic_DNA"/>
</dbReference>
<organism evidence="1 2">
    <name type="scientific">Leptospira saintgironsiae</name>
    <dbReference type="NCBI Taxonomy" id="2023183"/>
    <lineage>
        <taxon>Bacteria</taxon>
        <taxon>Pseudomonadati</taxon>
        <taxon>Spirochaetota</taxon>
        <taxon>Spirochaetia</taxon>
        <taxon>Leptospirales</taxon>
        <taxon>Leptospiraceae</taxon>
        <taxon>Leptospira</taxon>
    </lineage>
</organism>
<name>A0A2M9YE90_9LEPT</name>
<sequence length="1371" mass="151720">MCSFYISNLGDKIFSKKDRIYCETIQKFVLIVRFLSNPDKVYNVWEIPPNHKRMICVRKILFLFAISFTWNCSNGFFHDLFNRNKTSFPLPAILSGAPKVTLPESIPSQSLRMEEDQNVPRLLGRSQVPIGNVYNLTLDLNDKNGKGKIPYKSLFFQKPVQLEFPVDLGELKSKGFTQEFYVWYKDFSSKEWRVLQKGKLDIENSSVKVETNHFTPFILTALPNLPGTGVAPAASCFTNESASWNLQGVLDDSSASQAKFGIIGEGYQYYQDRPYFVKENEGAFRELGLELSLLFPTCQGGTGICGNSLLHSASTSPEYIAFNAVQDIDVYVMYDTRGGSSPSDTSQDADWLQADFTLLSGKFIYTTEPGLDPAQTPGASGYKVYKKTYTQGSRVSLGGNIKGTSASGISSNYWVVVKPAGTQGSVQSSAMLCASGPDPNVPNPVKGYIFPGSDKVLLWLFYPSLNSPKKIIVRRSEISPPMTPAMGEEPTGLEITPYSYIDSGLVEGHTYYYSIFALNEDGLYNGITIGTANTGMDTDGDGLSDYTEAIMDIGSYFGFNANDTNAMRYYMLTHADSNGNGINDLMELANGQAPYSVEKNPPIVQASPYTQNASSGIVDLKIDVSDDSYYELDMFLCYVRRYDPSMTEEEFLRKPFGSSTFGDQTLALSESLDYWSQAYKYNSRISSHRLGKSGPNLPDRFAIWGKDRYGNISEPTIIEFQMRESKGEHSFVINQFDPAQVPNANRRIAFASLLPDPFWDYPSGVNVAGFYVNPNIDISGISHIIPVKDPENLTQSSFRFPSFIAFSQNKAAYYEPSGNNILKKNEVPINYEYSASRPLASHFQIQLGADSAVGALYSNASNVQASIFKIENGLLSANSYLMPEIPGGSYPLPSSVLSYDRGAGLGVIIGSKFLDYTLDSFSSPIYQPFGTGTTDTNLSGVISSDRLNSYNPQNEPEVFVTMRNISSQADIKLLYRKSGYLNFSSVNLTGLPSNFNGVQVKFISFYDFVGNPVYQLFVYGIRIVSSNPYATESLLLRYKVSSVSGIPTAVLENQTVLNNYREIYIDNSGRYIIGNLGNWKYHTYLNKEEGPVLLSTTDFASPGGKTQFSFVPTATNQVGNIGGYSKIRILPSSGYSDYQRYGFVPADSDIIVRHHAYDWKANECGSSPTPAGTEDIIATATGNYGVPPLAIAVQPAAVPVQNTKRIKAPSSAANLVLESSFTQATSPCRTSLIARDTATLPVRKKFVVSTTSYYHDFSLNPANVPATYNTAPSPSGYDAAEFKKWEPLSKSSPQRLGTYVRKNILFWWPYAIIDEWNPCIITDVTMEDGRAICHNNFGGYPAFVEDYVNQYDRYTFTSQFVYSGDKLIPAP</sequence>
<evidence type="ECO:0000313" key="1">
    <source>
        <dbReference type="EMBL" id="PJZ49793.1"/>
    </source>
</evidence>